<dbReference type="EMBL" id="KV919970">
    <property type="protein sequence ID" value="OSX68910.1"/>
    <property type="molecule type" value="Genomic_DNA"/>
</dbReference>
<feature type="domain" description="Methyltransferase FkbM" evidence="1">
    <location>
        <begin position="107"/>
        <end position="274"/>
    </location>
</feature>
<proteinExistence type="predicted"/>
<accession>A0A1X6NK46</accession>
<protein>
    <recommendedName>
        <fullName evidence="1">Methyltransferase FkbM domain-containing protein</fullName>
    </recommendedName>
</protein>
<dbReference type="Proteomes" id="UP000218209">
    <property type="component" value="Unassembled WGS sequence"/>
</dbReference>
<dbReference type="InterPro" id="IPR006342">
    <property type="entry name" value="FkbM_mtfrase"/>
</dbReference>
<evidence type="ECO:0000313" key="3">
    <source>
        <dbReference type="Proteomes" id="UP000218209"/>
    </source>
</evidence>
<dbReference type="SUPFAM" id="SSF53335">
    <property type="entry name" value="S-adenosyl-L-methionine-dependent methyltransferases"/>
    <property type="match status" value="1"/>
</dbReference>
<dbReference type="Gene3D" id="3.40.50.150">
    <property type="entry name" value="Vaccinia Virus protein VP39"/>
    <property type="match status" value="1"/>
</dbReference>
<organism evidence="2 3">
    <name type="scientific">Porphyra umbilicalis</name>
    <name type="common">Purple laver</name>
    <name type="synonym">Red alga</name>
    <dbReference type="NCBI Taxonomy" id="2786"/>
    <lineage>
        <taxon>Eukaryota</taxon>
        <taxon>Rhodophyta</taxon>
        <taxon>Bangiophyceae</taxon>
        <taxon>Bangiales</taxon>
        <taxon>Bangiaceae</taxon>
        <taxon>Porphyra</taxon>
    </lineage>
</organism>
<keyword evidence="3" id="KW-1185">Reference proteome</keyword>
<dbReference type="Pfam" id="PF05050">
    <property type="entry name" value="Methyltransf_21"/>
    <property type="match status" value="1"/>
</dbReference>
<dbReference type="AlphaFoldDB" id="A0A1X6NK46"/>
<sequence>MPPRSRTMPVVVSPPPPPPGRRAALAAVGVGCLVLFAIAVGVCRAGLPGPVVGAAVAPLTRVGGAGGGAPPAGAAFLNLPPAIRRLHINVGPNTSPLVPPPGDPSTGVLAVEAQLAIAARLRDSHARRYPDRFFVIPAALAGEGGVGFGSLSVYNKDGQSSSLAVTADAAKFAAARSGGTSGAIGRGVEFVPVLTLPRLLAAVPPRVAIPLLKTDTQGFDFAVVAAADRATLRRVHTVVAEVYRRAGDYVLPAGVSNDLHADWVPHMRAMGYRLLNVTGLGGEGDATFERIGEP</sequence>
<evidence type="ECO:0000313" key="2">
    <source>
        <dbReference type="EMBL" id="OSX68910.1"/>
    </source>
</evidence>
<dbReference type="InterPro" id="IPR029063">
    <property type="entry name" value="SAM-dependent_MTases_sf"/>
</dbReference>
<name>A0A1X6NK46_PORUM</name>
<evidence type="ECO:0000259" key="1">
    <source>
        <dbReference type="Pfam" id="PF05050"/>
    </source>
</evidence>
<gene>
    <name evidence="2" type="ORF">BU14_2108s0001</name>
</gene>
<reference evidence="2 3" key="1">
    <citation type="submission" date="2017-03" db="EMBL/GenBank/DDBJ databases">
        <title>WGS assembly of Porphyra umbilicalis.</title>
        <authorList>
            <person name="Brawley S.H."/>
            <person name="Blouin N.A."/>
            <person name="Ficko-Blean E."/>
            <person name="Wheeler G.L."/>
            <person name="Lohr M."/>
            <person name="Goodson H.V."/>
            <person name="Jenkins J.W."/>
            <person name="Blaby-Haas C.E."/>
            <person name="Helliwell K.E."/>
            <person name="Chan C."/>
            <person name="Marriage T."/>
            <person name="Bhattacharya D."/>
            <person name="Klein A.S."/>
            <person name="Badis Y."/>
            <person name="Brodie J."/>
            <person name="Cao Y."/>
            <person name="Collen J."/>
            <person name="Dittami S.M."/>
            <person name="Gachon C.M."/>
            <person name="Green B.R."/>
            <person name="Karpowicz S."/>
            <person name="Kim J.W."/>
            <person name="Kudahl U."/>
            <person name="Lin S."/>
            <person name="Michel G."/>
            <person name="Mittag M."/>
            <person name="Olson B.J."/>
            <person name="Pangilinan J."/>
            <person name="Peng Y."/>
            <person name="Qiu H."/>
            <person name="Shu S."/>
            <person name="Singer J.T."/>
            <person name="Smith A.G."/>
            <person name="Sprecher B.N."/>
            <person name="Wagner V."/>
            <person name="Wang W."/>
            <person name="Wang Z.-Y."/>
            <person name="Yan J."/>
            <person name="Yarish C."/>
            <person name="Zoeuner-Riek S."/>
            <person name="Zhuang Y."/>
            <person name="Zou Y."/>
            <person name="Lindquist E.A."/>
            <person name="Grimwood J."/>
            <person name="Barry K."/>
            <person name="Rokhsar D.S."/>
            <person name="Schmutz J."/>
            <person name="Stiller J.W."/>
            <person name="Grossman A.R."/>
            <person name="Prochnik S.E."/>
        </authorList>
    </citation>
    <scope>NUCLEOTIDE SEQUENCE [LARGE SCALE GENOMIC DNA]</scope>
    <source>
        <strain evidence="2">4086291</strain>
    </source>
</reference>